<dbReference type="PROSITE" id="PS50245">
    <property type="entry name" value="CAP_GLY_2"/>
    <property type="match status" value="1"/>
</dbReference>
<feature type="domain" description="CAP-Gly" evidence="5">
    <location>
        <begin position="185"/>
        <end position="220"/>
    </location>
</feature>
<dbReference type="GO" id="GO:0031122">
    <property type="term" value="P:cytoplasmic microtubule organization"/>
    <property type="evidence" value="ECO:0007669"/>
    <property type="project" value="TreeGrafter"/>
</dbReference>
<evidence type="ECO:0000256" key="1">
    <source>
        <dbReference type="ARBA" id="ARBA00004496"/>
    </source>
</evidence>
<dbReference type="GO" id="GO:0051010">
    <property type="term" value="F:microtubule plus-end binding"/>
    <property type="evidence" value="ECO:0007669"/>
    <property type="project" value="TreeGrafter"/>
</dbReference>
<name>A0A4Y7QGA9_9AGAM</name>
<dbReference type="GO" id="GO:0043014">
    <property type="term" value="F:alpha-tubulin binding"/>
    <property type="evidence" value="ECO:0007669"/>
    <property type="project" value="InterPro"/>
</dbReference>
<dbReference type="InterPro" id="IPR036859">
    <property type="entry name" value="CAP-Gly_dom_sf"/>
</dbReference>
<dbReference type="FunFam" id="2.30.30.190:FF:000013">
    <property type="entry name" value="Tubulin-folding cofactor B"/>
    <property type="match status" value="1"/>
</dbReference>
<organism evidence="6 7">
    <name type="scientific">Rickenella mellea</name>
    <dbReference type="NCBI Taxonomy" id="50990"/>
    <lineage>
        <taxon>Eukaryota</taxon>
        <taxon>Fungi</taxon>
        <taxon>Dikarya</taxon>
        <taxon>Basidiomycota</taxon>
        <taxon>Agaricomycotina</taxon>
        <taxon>Agaricomycetes</taxon>
        <taxon>Hymenochaetales</taxon>
        <taxon>Rickenellaceae</taxon>
        <taxon>Rickenella</taxon>
    </lineage>
</organism>
<dbReference type="SUPFAM" id="SSF74924">
    <property type="entry name" value="Cap-Gly domain"/>
    <property type="match status" value="1"/>
</dbReference>
<comment type="similarity">
    <text evidence="4">Belongs to the TBCB family.</text>
</comment>
<dbReference type="InterPro" id="IPR029071">
    <property type="entry name" value="Ubiquitin-like_domsf"/>
</dbReference>
<dbReference type="Proteomes" id="UP000294933">
    <property type="component" value="Unassembled WGS sequence"/>
</dbReference>
<sequence>MSGAASVFVLSPDTRSERRYDLHTTVKQLKTKLESVTGIPADSQSIQLFNSEDEATSDGKAAAELTDDDRPLGFYGLRDWQALKVSDKNPSRTSLTGQFTDVSQVQKFELTEDEYAKRQDTVLTYKQQHKLGRFAPKDHEASPMETDTPEHITIGSRCEVDIPEDGMKKRGTVRFVGPTKFGKGGVWVGIEYDEPLGKNDGSVQGERYFSCRSPYGAFVRPNIVQVGDFPVEELSFDEEEM</sequence>
<dbReference type="Pfam" id="PF14560">
    <property type="entry name" value="Ubiquitin_2"/>
    <property type="match status" value="1"/>
</dbReference>
<dbReference type="Gene3D" id="3.10.20.90">
    <property type="entry name" value="Phosphatidylinositol 3-kinase Catalytic Subunit, Chain A, domain 1"/>
    <property type="match status" value="1"/>
</dbReference>
<dbReference type="Pfam" id="PF01302">
    <property type="entry name" value="CAP_GLY"/>
    <property type="match status" value="1"/>
</dbReference>
<dbReference type="CDD" id="cd01789">
    <property type="entry name" value="Ubl_TBCB"/>
    <property type="match status" value="1"/>
</dbReference>
<dbReference type="EMBL" id="ML170161">
    <property type="protein sequence ID" value="TDL26723.1"/>
    <property type="molecule type" value="Genomic_DNA"/>
</dbReference>
<dbReference type="InterPro" id="IPR000938">
    <property type="entry name" value="CAP-Gly_domain"/>
</dbReference>
<protein>
    <recommendedName>
        <fullName evidence="5">CAP-Gly domain-containing protein</fullName>
    </recommendedName>
</protein>
<dbReference type="GO" id="GO:0005938">
    <property type="term" value="C:cell cortex"/>
    <property type="evidence" value="ECO:0007669"/>
    <property type="project" value="TreeGrafter"/>
</dbReference>
<dbReference type="GO" id="GO:0007023">
    <property type="term" value="P:post-chaperonin tubulin folding pathway"/>
    <property type="evidence" value="ECO:0007669"/>
    <property type="project" value="InterPro"/>
</dbReference>
<keyword evidence="2" id="KW-0963">Cytoplasm</keyword>
<dbReference type="GO" id="GO:0005829">
    <property type="term" value="C:cytosol"/>
    <property type="evidence" value="ECO:0007669"/>
    <property type="project" value="UniProtKB-ARBA"/>
</dbReference>
<dbReference type="PROSITE" id="PS00845">
    <property type="entry name" value="CAP_GLY_1"/>
    <property type="match status" value="1"/>
</dbReference>
<keyword evidence="7" id="KW-1185">Reference proteome</keyword>
<comment type="subcellular location">
    <subcellularLocation>
        <location evidence="1">Cytoplasm</location>
    </subcellularLocation>
</comment>
<proteinExistence type="inferred from homology"/>
<evidence type="ECO:0000256" key="3">
    <source>
        <dbReference type="ARBA" id="ARBA00023186"/>
    </source>
</evidence>
<reference evidence="6 7" key="1">
    <citation type="submission" date="2018-06" db="EMBL/GenBank/DDBJ databases">
        <title>A transcriptomic atlas of mushroom development highlights an independent origin of complex multicellularity.</title>
        <authorList>
            <consortium name="DOE Joint Genome Institute"/>
            <person name="Krizsan K."/>
            <person name="Almasi E."/>
            <person name="Merenyi Z."/>
            <person name="Sahu N."/>
            <person name="Viragh M."/>
            <person name="Koszo T."/>
            <person name="Mondo S."/>
            <person name="Kiss B."/>
            <person name="Balint B."/>
            <person name="Kues U."/>
            <person name="Barry K."/>
            <person name="Hegedus J.C."/>
            <person name="Henrissat B."/>
            <person name="Johnson J."/>
            <person name="Lipzen A."/>
            <person name="Ohm R."/>
            <person name="Nagy I."/>
            <person name="Pangilinan J."/>
            <person name="Yan J."/>
            <person name="Xiong Y."/>
            <person name="Grigoriev I.V."/>
            <person name="Hibbett D.S."/>
            <person name="Nagy L.G."/>
        </authorList>
    </citation>
    <scope>NUCLEOTIDE SEQUENCE [LARGE SCALE GENOMIC DNA]</scope>
    <source>
        <strain evidence="6 7">SZMC22713</strain>
    </source>
</reference>
<dbReference type="PANTHER" id="PTHR18916:SF85">
    <property type="entry name" value="TUBULIN-FOLDING COFACTOR B"/>
    <property type="match status" value="1"/>
</dbReference>
<dbReference type="AlphaFoldDB" id="A0A4Y7QGA9"/>
<accession>A0A4Y7QGA9</accession>
<dbReference type="SUPFAM" id="SSF54236">
    <property type="entry name" value="Ubiquitin-like"/>
    <property type="match status" value="1"/>
</dbReference>
<gene>
    <name evidence="6" type="ORF">BD410DRAFT_783837</name>
</gene>
<evidence type="ECO:0000259" key="5">
    <source>
        <dbReference type="PROSITE" id="PS50245"/>
    </source>
</evidence>
<dbReference type="Gene3D" id="2.30.30.190">
    <property type="entry name" value="CAP Gly-rich-like domain"/>
    <property type="match status" value="1"/>
</dbReference>
<evidence type="ECO:0000313" key="6">
    <source>
        <dbReference type="EMBL" id="TDL26723.1"/>
    </source>
</evidence>
<evidence type="ECO:0000256" key="4">
    <source>
        <dbReference type="ARBA" id="ARBA00025779"/>
    </source>
</evidence>
<dbReference type="GO" id="GO:0005634">
    <property type="term" value="C:nucleus"/>
    <property type="evidence" value="ECO:0007669"/>
    <property type="project" value="TreeGrafter"/>
</dbReference>
<evidence type="ECO:0000313" key="7">
    <source>
        <dbReference type="Proteomes" id="UP000294933"/>
    </source>
</evidence>
<dbReference type="GO" id="GO:0007021">
    <property type="term" value="P:tubulin complex assembly"/>
    <property type="evidence" value="ECO:0007669"/>
    <property type="project" value="InterPro"/>
</dbReference>
<dbReference type="VEuPathDB" id="FungiDB:BD410DRAFT_783837"/>
<dbReference type="PANTHER" id="PTHR18916">
    <property type="entry name" value="DYNACTIN 1-RELATED MICROTUBULE-BINDING"/>
    <property type="match status" value="1"/>
</dbReference>
<dbReference type="SMART" id="SM01052">
    <property type="entry name" value="CAP_GLY"/>
    <property type="match status" value="1"/>
</dbReference>
<dbReference type="GO" id="GO:0035371">
    <property type="term" value="C:microtubule plus-end"/>
    <property type="evidence" value="ECO:0007669"/>
    <property type="project" value="TreeGrafter"/>
</dbReference>
<dbReference type="InterPro" id="IPR045172">
    <property type="entry name" value="TBCB_Ubl"/>
</dbReference>
<dbReference type="STRING" id="50990.A0A4Y7QGA9"/>
<evidence type="ECO:0000256" key="2">
    <source>
        <dbReference type="ARBA" id="ARBA00022490"/>
    </source>
</evidence>
<keyword evidence="3" id="KW-0143">Chaperone</keyword>
<dbReference type="OrthoDB" id="5295208at2759"/>
<dbReference type="InterPro" id="IPR000626">
    <property type="entry name" value="Ubiquitin-like_dom"/>
</dbReference>